<dbReference type="Proteomes" id="UP000594638">
    <property type="component" value="Unassembled WGS sequence"/>
</dbReference>
<organism evidence="1 2">
    <name type="scientific">Olea europaea subsp. europaea</name>
    <dbReference type="NCBI Taxonomy" id="158383"/>
    <lineage>
        <taxon>Eukaryota</taxon>
        <taxon>Viridiplantae</taxon>
        <taxon>Streptophyta</taxon>
        <taxon>Embryophyta</taxon>
        <taxon>Tracheophyta</taxon>
        <taxon>Spermatophyta</taxon>
        <taxon>Magnoliopsida</taxon>
        <taxon>eudicotyledons</taxon>
        <taxon>Gunneridae</taxon>
        <taxon>Pentapetalae</taxon>
        <taxon>asterids</taxon>
        <taxon>lamiids</taxon>
        <taxon>Lamiales</taxon>
        <taxon>Oleaceae</taxon>
        <taxon>Oleeae</taxon>
        <taxon>Olea</taxon>
    </lineage>
</organism>
<comment type="caution">
    <text evidence="1">The sequence shown here is derived from an EMBL/GenBank/DDBJ whole genome shotgun (WGS) entry which is preliminary data.</text>
</comment>
<gene>
    <name evidence="1" type="ORF">OLEA9_A014889</name>
</gene>
<dbReference type="AlphaFoldDB" id="A0A8S0V2C4"/>
<name>A0A8S0V2C4_OLEEU</name>
<evidence type="ECO:0000313" key="2">
    <source>
        <dbReference type="Proteomes" id="UP000594638"/>
    </source>
</evidence>
<dbReference type="EMBL" id="CACTIH010009126">
    <property type="protein sequence ID" value="CAA3025137.1"/>
    <property type="molecule type" value="Genomic_DNA"/>
</dbReference>
<accession>A0A8S0V2C4</accession>
<proteinExistence type="predicted"/>
<keyword evidence="2" id="KW-1185">Reference proteome</keyword>
<protein>
    <submittedName>
        <fullName evidence="1">Uncharacterized protein</fullName>
    </submittedName>
</protein>
<evidence type="ECO:0000313" key="1">
    <source>
        <dbReference type="EMBL" id="CAA3025137.1"/>
    </source>
</evidence>
<sequence length="67" mass="7269">MVLWQRLGDTTAARRSHGAEVATTMATVAAATGHHSSARCDSLQQPCAAYRSSSTLFKQQCMRCLLQ</sequence>
<dbReference type="Gramene" id="OE9A014889T1">
    <property type="protein sequence ID" value="OE9A014889C1"/>
    <property type="gene ID" value="OE9A014889"/>
</dbReference>
<reference evidence="1 2" key="1">
    <citation type="submission" date="2019-12" db="EMBL/GenBank/DDBJ databases">
        <authorList>
            <person name="Alioto T."/>
            <person name="Alioto T."/>
            <person name="Gomez Garrido J."/>
        </authorList>
    </citation>
    <scope>NUCLEOTIDE SEQUENCE [LARGE SCALE GENOMIC DNA]</scope>
</reference>